<sequence>MTDLVPAEALSALVARLFEAAGVPADAAATVAEALVEADLRGLPSHGSHLVPVYVERLRQGSVSTRTEPKVLVDAGGIAVLDAGHALGVLTADQAMAVAIAKAREYGVGAVAVRHAFHFGAAGRYARAAAREGFIGIASANTRPMMPAPGGGHPVVGNNPIAIGVPGPRAAQSEEHTADPDGPEPLVLDIALSAVNIGRIRLAAGNGNGIPDGWATDAEGLPTTDPAAALAGMLLPAAGHKGFGLALMVDVLAGVLAGGGYGERVNGLYADTAVPNECGHFFLALDVAAFGDLDGFASRLADLEASVTAPPYAPGVDRVLLPGQRSGERLRDAARRGVEVDQGVLARLRALAADLDVPLPEGLPR</sequence>
<dbReference type="SUPFAM" id="SSF89733">
    <property type="entry name" value="L-sulfolactate dehydrogenase-like"/>
    <property type="match status" value="1"/>
</dbReference>
<dbReference type="InterPro" id="IPR036111">
    <property type="entry name" value="Mal/L-sulfo/L-lacto_DH-like_sf"/>
</dbReference>
<comment type="similarity">
    <text evidence="1">Belongs to the LDH2/MDH2 oxidoreductase family.</text>
</comment>
<dbReference type="EMBL" id="AP022870">
    <property type="protein sequence ID" value="BCB74011.1"/>
    <property type="molecule type" value="Genomic_DNA"/>
</dbReference>
<dbReference type="InterPro" id="IPR043143">
    <property type="entry name" value="Mal/L-sulf/L-lact_DH-like_NADP"/>
</dbReference>
<gene>
    <name evidence="3" type="ORF">Pflav_004210</name>
</gene>
<dbReference type="InterPro" id="IPR003767">
    <property type="entry name" value="Malate/L-lactate_DH-like"/>
</dbReference>
<accession>A0A6F8XJP5</accession>
<keyword evidence="4" id="KW-1185">Reference proteome</keyword>
<keyword evidence="2" id="KW-0560">Oxidoreductase</keyword>
<evidence type="ECO:0000256" key="1">
    <source>
        <dbReference type="ARBA" id="ARBA00006056"/>
    </source>
</evidence>
<dbReference type="Gene3D" id="3.30.1370.60">
    <property type="entry name" value="Hypothetical oxidoreductase yiak, domain 2"/>
    <property type="match status" value="1"/>
</dbReference>
<dbReference type="GO" id="GO:0016491">
    <property type="term" value="F:oxidoreductase activity"/>
    <property type="evidence" value="ECO:0007669"/>
    <property type="project" value="UniProtKB-KW"/>
</dbReference>
<dbReference type="RefSeq" id="WP_173033255.1">
    <property type="nucleotide sequence ID" value="NZ_AP022870.1"/>
</dbReference>
<dbReference type="KEGG" id="pfla:Pflav_004210"/>
<reference evidence="3 4" key="2">
    <citation type="submission" date="2020-03" db="EMBL/GenBank/DDBJ databases">
        <authorList>
            <person name="Ichikawa N."/>
            <person name="Kimura A."/>
            <person name="Kitahashi Y."/>
            <person name="Uohara A."/>
        </authorList>
    </citation>
    <scope>NUCLEOTIDE SEQUENCE [LARGE SCALE GENOMIC DNA]</scope>
    <source>
        <strain evidence="3 4">NBRC 107702</strain>
    </source>
</reference>
<evidence type="ECO:0000313" key="3">
    <source>
        <dbReference type="EMBL" id="BCB74011.1"/>
    </source>
</evidence>
<evidence type="ECO:0000313" key="4">
    <source>
        <dbReference type="Proteomes" id="UP000502508"/>
    </source>
</evidence>
<dbReference type="AlphaFoldDB" id="A0A6F8XJP5"/>
<dbReference type="PANTHER" id="PTHR11091:SF0">
    <property type="entry name" value="MALATE DEHYDROGENASE"/>
    <property type="match status" value="1"/>
</dbReference>
<reference evidence="3 4" key="1">
    <citation type="submission" date="2020-03" db="EMBL/GenBank/DDBJ databases">
        <title>Whole genome shotgun sequence of Phytohabitans flavus NBRC 107702.</title>
        <authorList>
            <person name="Komaki H."/>
            <person name="Tamura T."/>
        </authorList>
    </citation>
    <scope>NUCLEOTIDE SEQUENCE [LARGE SCALE GENOMIC DNA]</scope>
    <source>
        <strain evidence="3 4">NBRC 107702</strain>
    </source>
</reference>
<proteinExistence type="inferred from homology"/>
<evidence type="ECO:0000256" key="2">
    <source>
        <dbReference type="ARBA" id="ARBA00023002"/>
    </source>
</evidence>
<organism evidence="3 4">
    <name type="scientific">Phytohabitans flavus</name>
    <dbReference type="NCBI Taxonomy" id="1076124"/>
    <lineage>
        <taxon>Bacteria</taxon>
        <taxon>Bacillati</taxon>
        <taxon>Actinomycetota</taxon>
        <taxon>Actinomycetes</taxon>
        <taxon>Micromonosporales</taxon>
        <taxon>Micromonosporaceae</taxon>
    </lineage>
</organism>
<protein>
    <submittedName>
        <fullName evidence="3">Lactate dehydrogenase</fullName>
    </submittedName>
</protein>
<dbReference type="InterPro" id="IPR043144">
    <property type="entry name" value="Mal/L-sulf/L-lact_DH-like_ah"/>
</dbReference>
<dbReference type="Gene3D" id="1.10.1530.10">
    <property type="match status" value="1"/>
</dbReference>
<dbReference type="Pfam" id="PF02615">
    <property type="entry name" value="Ldh_2"/>
    <property type="match status" value="1"/>
</dbReference>
<name>A0A6F8XJP5_9ACTN</name>
<dbReference type="PANTHER" id="PTHR11091">
    <property type="entry name" value="OXIDOREDUCTASE-RELATED"/>
    <property type="match status" value="1"/>
</dbReference>
<dbReference type="Proteomes" id="UP000502508">
    <property type="component" value="Chromosome"/>
</dbReference>